<sequence>METPLIVTFLEMARLSRPHGQIGAHANALPNSADVIPTPVGVILTKDVRLYLGSGCQADGHAQLVR</sequence>
<dbReference type="Proteomes" id="UP000246085">
    <property type="component" value="Chromosome BRAD3257"/>
</dbReference>
<dbReference type="KEGG" id="bvz:BRAD3257_2096"/>
<reference evidence="1 2" key="1">
    <citation type="submission" date="2018-03" db="EMBL/GenBank/DDBJ databases">
        <authorList>
            <person name="Gully D."/>
        </authorList>
    </citation>
    <scope>NUCLEOTIDE SEQUENCE [LARGE SCALE GENOMIC DNA]</scope>
    <source>
        <strain evidence="1">ORS3257</strain>
    </source>
</reference>
<evidence type="ECO:0000313" key="1">
    <source>
        <dbReference type="EMBL" id="SPP93184.1"/>
    </source>
</evidence>
<proteinExistence type="predicted"/>
<accession>A0A2U3PVM8</accession>
<protein>
    <submittedName>
        <fullName evidence="1">Uncharacterized protein</fullName>
    </submittedName>
</protein>
<evidence type="ECO:0000313" key="2">
    <source>
        <dbReference type="Proteomes" id="UP000246085"/>
    </source>
</evidence>
<name>A0A2U3PVM8_9BRAD</name>
<gene>
    <name evidence="1" type="ORF">BRAD3257_2096</name>
</gene>
<dbReference type="EMBL" id="LS398110">
    <property type="protein sequence ID" value="SPP93184.1"/>
    <property type="molecule type" value="Genomic_DNA"/>
</dbReference>
<organism evidence="1 2">
    <name type="scientific">Bradyrhizobium vignae</name>
    <dbReference type="NCBI Taxonomy" id="1549949"/>
    <lineage>
        <taxon>Bacteria</taxon>
        <taxon>Pseudomonadati</taxon>
        <taxon>Pseudomonadota</taxon>
        <taxon>Alphaproteobacteria</taxon>
        <taxon>Hyphomicrobiales</taxon>
        <taxon>Nitrobacteraceae</taxon>
        <taxon>Bradyrhizobium</taxon>
    </lineage>
</organism>
<dbReference type="AlphaFoldDB" id="A0A2U3PVM8"/>